<dbReference type="GO" id="GO:0016740">
    <property type="term" value="F:transferase activity"/>
    <property type="evidence" value="ECO:0007669"/>
    <property type="project" value="UniProtKB-KW"/>
</dbReference>
<dbReference type="Pfam" id="PF14907">
    <property type="entry name" value="NTP_transf_5"/>
    <property type="match status" value="1"/>
</dbReference>
<gene>
    <name evidence="1" type="ORF">HS960_19870</name>
</gene>
<keyword evidence="2" id="KW-1185">Reference proteome</keyword>
<keyword evidence="1" id="KW-0808">Transferase</keyword>
<dbReference type="RefSeq" id="WP_182330484.1">
    <property type="nucleotide sequence ID" value="NZ_CP058555.1"/>
</dbReference>
<dbReference type="InterPro" id="IPR039498">
    <property type="entry name" value="NTP_transf_5"/>
</dbReference>
<evidence type="ECO:0000313" key="1">
    <source>
        <dbReference type="EMBL" id="QMV69770.1"/>
    </source>
</evidence>
<evidence type="ECO:0000313" key="2">
    <source>
        <dbReference type="Proteomes" id="UP000515450"/>
    </source>
</evidence>
<proteinExistence type="predicted"/>
<reference evidence="1 2" key="1">
    <citation type="journal article" date="2020" name="G3 (Bethesda)">
        <title>CeMbio - The Caenorhabditis elegans Microbiome Resource.</title>
        <authorList>
            <person name="Dirksen P."/>
            <person name="Assie A."/>
            <person name="Zimmermann J."/>
            <person name="Zhang F."/>
            <person name="Tietje A.M."/>
            <person name="Marsh S.A."/>
            <person name="Felix M.A."/>
            <person name="Shapira M."/>
            <person name="Kaleta C."/>
            <person name="Schulenburg H."/>
            <person name="Samuel B."/>
        </authorList>
    </citation>
    <scope>NUCLEOTIDE SEQUENCE [LARGE SCALE GENOMIC DNA]</scope>
    <source>
        <strain evidence="1 2">BIGb0170</strain>
    </source>
</reference>
<dbReference type="Proteomes" id="UP000515450">
    <property type="component" value="Chromosome"/>
</dbReference>
<organism evidence="1 2">
    <name type="scientific">Sphingobacterium paramultivorum</name>
    <dbReference type="NCBI Taxonomy" id="2886510"/>
    <lineage>
        <taxon>Bacteria</taxon>
        <taxon>Pseudomonadati</taxon>
        <taxon>Bacteroidota</taxon>
        <taxon>Sphingobacteriia</taxon>
        <taxon>Sphingobacteriales</taxon>
        <taxon>Sphingobacteriaceae</taxon>
        <taxon>Sphingobacterium</taxon>
    </lineage>
</organism>
<dbReference type="AlphaFoldDB" id="A0A7G5E6Z5"/>
<name>A0A7G5E6Z5_9SPHI</name>
<sequence>MDNQLRDIFFQLLRIGLWGQGGLSTFTQLTEREWAQIYAWAIPHTVEGIIYDSFAFLNEDQLPPKSLRLKWAVRVDQIERYNIQMNKVIASQYEAFTALGIQPILQKGQGVAQFYLNPLHRICGDIDWHFEDNGYSVARNYIKEQGITVEDTKSFSLHYNWNNQFIEHHKQLFDLRNPLIQPYLRSISKLYLKKQGILKIEHVSVRILAPELQLFQVNSHILKHLITFGMGLRQFCDSARLYAQYSNQIDAEALKKIYQKTGILKWTHLLHQILVDYIGLSKSHLPFAYPAHTNSDWMLEEIWYGGNFGYHDERYAEGKVNSTVSVHPDGAKRLWRNFKRYLPYAPQEAIFFPIMHFYSKFLGIDRD</sequence>
<protein>
    <submittedName>
        <fullName evidence="1">Nucleotidyltransferase family protein</fullName>
    </submittedName>
</protein>
<dbReference type="EMBL" id="CP058555">
    <property type="protein sequence ID" value="QMV69770.1"/>
    <property type="molecule type" value="Genomic_DNA"/>
</dbReference>
<accession>A0A7G5E6Z5</accession>